<dbReference type="NCBIfam" id="TIGR00959">
    <property type="entry name" value="ffh"/>
    <property type="match status" value="1"/>
</dbReference>
<dbReference type="GO" id="GO:0005525">
    <property type="term" value="F:GTP binding"/>
    <property type="evidence" value="ECO:0007669"/>
    <property type="project" value="UniProtKB-UniRule"/>
</dbReference>
<dbReference type="SMART" id="SM00382">
    <property type="entry name" value="AAA"/>
    <property type="match status" value="1"/>
</dbReference>
<dbReference type="KEGG" id="civ:IMZ16_02130"/>
<evidence type="ECO:0000313" key="11">
    <source>
        <dbReference type="EMBL" id="QOR74260.1"/>
    </source>
</evidence>
<comment type="similarity">
    <text evidence="1 9">Belongs to the GTP-binding SRP family. SRP54 subfamily.</text>
</comment>
<evidence type="ECO:0000256" key="5">
    <source>
        <dbReference type="ARBA" id="ARBA00023134"/>
    </source>
</evidence>
<keyword evidence="2 9" id="KW-0547">Nucleotide-binding</keyword>
<evidence type="ECO:0000256" key="8">
    <source>
        <dbReference type="ARBA" id="ARBA00048027"/>
    </source>
</evidence>
<dbReference type="Pfam" id="PF00448">
    <property type="entry name" value="SRP54"/>
    <property type="match status" value="1"/>
</dbReference>
<feature type="domain" description="SRP54-type proteins GTP-binding" evidence="10">
    <location>
        <begin position="268"/>
        <end position="281"/>
    </location>
</feature>
<dbReference type="GO" id="GO:0008312">
    <property type="term" value="F:7S RNA binding"/>
    <property type="evidence" value="ECO:0007669"/>
    <property type="project" value="InterPro"/>
</dbReference>
<dbReference type="GO" id="GO:0048500">
    <property type="term" value="C:signal recognition particle"/>
    <property type="evidence" value="ECO:0007669"/>
    <property type="project" value="UniProtKB-UniRule"/>
</dbReference>
<dbReference type="Proteomes" id="UP000593605">
    <property type="component" value="Chromosome"/>
</dbReference>
<dbReference type="GO" id="GO:0003924">
    <property type="term" value="F:GTPase activity"/>
    <property type="evidence" value="ECO:0007669"/>
    <property type="project" value="UniProtKB-UniRule"/>
</dbReference>
<dbReference type="InterPro" id="IPR000897">
    <property type="entry name" value="SRP54_GTPase_dom"/>
</dbReference>
<evidence type="ECO:0000256" key="9">
    <source>
        <dbReference type="HAMAP-Rule" id="MF_00306"/>
    </source>
</evidence>
<dbReference type="InterPro" id="IPR022941">
    <property type="entry name" value="SRP54"/>
</dbReference>
<feature type="binding site" evidence="9">
    <location>
        <begin position="247"/>
        <end position="250"/>
    </location>
    <ligand>
        <name>GTP</name>
        <dbReference type="ChEBI" id="CHEBI:37565"/>
    </ligand>
</feature>
<keyword evidence="4 9" id="KW-0694">RNA-binding</keyword>
<dbReference type="PANTHER" id="PTHR11564">
    <property type="entry name" value="SIGNAL RECOGNITION PARTICLE 54K PROTEIN SRP54"/>
    <property type="match status" value="1"/>
</dbReference>
<evidence type="ECO:0000256" key="4">
    <source>
        <dbReference type="ARBA" id="ARBA00022884"/>
    </source>
</evidence>
<keyword evidence="5 9" id="KW-0342">GTP-binding</keyword>
<dbReference type="SUPFAM" id="SSF52540">
    <property type="entry name" value="P-loop containing nucleoside triphosphate hydrolases"/>
    <property type="match status" value="1"/>
</dbReference>
<name>A0A7M1T336_9FLAO</name>
<dbReference type="InterPro" id="IPR036891">
    <property type="entry name" value="Signal_recog_part_SRP54_M_sf"/>
</dbReference>
<evidence type="ECO:0000256" key="1">
    <source>
        <dbReference type="ARBA" id="ARBA00005450"/>
    </source>
</evidence>
<feature type="binding site" evidence="9">
    <location>
        <begin position="189"/>
        <end position="193"/>
    </location>
    <ligand>
        <name>GTP</name>
        <dbReference type="ChEBI" id="CHEBI:37565"/>
    </ligand>
</feature>
<proteinExistence type="inferred from homology"/>
<dbReference type="InterPro" id="IPR042101">
    <property type="entry name" value="SRP54_N_sf"/>
</dbReference>
<keyword evidence="3 9" id="KW-0378">Hydrolase</keyword>
<dbReference type="Gene3D" id="1.20.120.140">
    <property type="entry name" value="Signal recognition particle SRP54, nucleotide-binding domain"/>
    <property type="match status" value="1"/>
</dbReference>
<dbReference type="Gene3D" id="3.40.50.300">
    <property type="entry name" value="P-loop containing nucleotide triphosphate hydrolases"/>
    <property type="match status" value="1"/>
</dbReference>
<comment type="subcellular location">
    <subcellularLocation>
        <location evidence="9">Cytoplasm</location>
    </subcellularLocation>
    <text evidence="9">The SRP-RNC complex is targeted to the cytoplasmic membrane.</text>
</comment>
<evidence type="ECO:0000256" key="7">
    <source>
        <dbReference type="ARBA" id="ARBA00023274"/>
    </source>
</evidence>
<dbReference type="SMART" id="SM00963">
    <property type="entry name" value="SRP54_N"/>
    <property type="match status" value="1"/>
</dbReference>
<organism evidence="11 12">
    <name type="scientific">Cruoricaptor ignavus</name>
    <dbReference type="NCBI Taxonomy" id="1118202"/>
    <lineage>
        <taxon>Bacteria</taxon>
        <taxon>Pseudomonadati</taxon>
        <taxon>Bacteroidota</taxon>
        <taxon>Flavobacteriia</taxon>
        <taxon>Flavobacteriales</taxon>
        <taxon>Weeksellaceae</taxon>
        <taxon>Cruoricaptor</taxon>
    </lineage>
</organism>
<evidence type="ECO:0000256" key="2">
    <source>
        <dbReference type="ARBA" id="ARBA00022741"/>
    </source>
</evidence>
<feature type="binding site" evidence="9">
    <location>
        <begin position="106"/>
        <end position="113"/>
    </location>
    <ligand>
        <name>GTP</name>
        <dbReference type="ChEBI" id="CHEBI:37565"/>
    </ligand>
</feature>
<dbReference type="InterPro" id="IPR013822">
    <property type="entry name" value="Signal_recog_particl_SRP54_hlx"/>
</dbReference>
<comment type="subunit">
    <text evidence="9">Part of the signal recognition particle protein translocation system, which is composed of SRP and FtsY.</text>
</comment>
<evidence type="ECO:0000256" key="6">
    <source>
        <dbReference type="ARBA" id="ARBA00023135"/>
    </source>
</evidence>
<evidence type="ECO:0000256" key="3">
    <source>
        <dbReference type="ARBA" id="ARBA00022801"/>
    </source>
</evidence>
<dbReference type="EC" id="3.6.5.4" evidence="9"/>
<dbReference type="SMART" id="SM00962">
    <property type="entry name" value="SRP54"/>
    <property type="match status" value="1"/>
</dbReference>
<dbReference type="GO" id="GO:0006614">
    <property type="term" value="P:SRP-dependent cotranslational protein targeting to membrane"/>
    <property type="evidence" value="ECO:0007669"/>
    <property type="project" value="InterPro"/>
</dbReference>
<dbReference type="Pfam" id="PF02978">
    <property type="entry name" value="SRP_SPB"/>
    <property type="match status" value="1"/>
</dbReference>
<reference evidence="11 12" key="1">
    <citation type="submission" date="2020-10" db="EMBL/GenBank/DDBJ databases">
        <title>Complete genome of Cruoricapor ignavus strain M1214 isolated from the blood culture of a febrile patient.</title>
        <authorList>
            <person name="Guglielmino C.J.D."/>
        </authorList>
    </citation>
    <scope>NUCLEOTIDE SEQUENCE [LARGE SCALE GENOMIC DNA]</scope>
    <source>
        <strain evidence="11 12">M1214</strain>
    </source>
</reference>
<dbReference type="SUPFAM" id="SSF47446">
    <property type="entry name" value="Signal peptide-binding domain"/>
    <property type="match status" value="1"/>
</dbReference>
<dbReference type="InterPro" id="IPR004125">
    <property type="entry name" value="Signal_recog_particle_SRP54_M"/>
</dbReference>
<dbReference type="Pfam" id="PF02881">
    <property type="entry name" value="SRP54_N"/>
    <property type="match status" value="1"/>
</dbReference>
<dbReference type="InterPro" id="IPR003593">
    <property type="entry name" value="AAA+_ATPase"/>
</dbReference>
<keyword evidence="6 9" id="KW-0733">Signal recognition particle</keyword>
<dbReference type="PANTHER" id="PTHR11564:SF5">
    <property type="entry name" value="SIGNAL RECOGNITION PARTICLE SUBUNIT SRP54"/>
    <property type="match status" value="1"/>
</dbReference>
<evidence type="ECO:0000259" key="10">
    <source>
        <dbReference type="PROSITE" id="PS00300"/>
    </source>
</evidence>
<protein>
    <recommendedName>
        <fullName evidence="9">Signal recognition particle protein</fullName>
        <ecNumber evidence="9">3.6.5.4</ecNumber>
    </recommendedName>
    <alternativeName>
        <fullName evidence="9">Fifty-four homolog</fullName>
    </alternativeName>
</protein>
<comment type="catalytic activity">
    <reaction evidence="8 9">
        <text>GTP + H2O = GDP + phosphate + H(+)</text>
        <dbReference type="Rhea" id="RHEA:19669"/>
        <dbReference type="ChEBI" id="CHEBI:15377"/>
        <dbReference type="ChEBI" id="CHEBI:15378"/>
        <dbReference type="ChEBI" id="CHEBI:37565"/>
        <dbReference type="ChEBI" id="CHEBI:43474"/>
        <dbReference type="ChEBI" id="CHEBI:58189"/>
        <dbReference type="EC" id="3.6.5.4"/>
    </reaction>
</comment>
<dbReference type="Gene3D" id="1.10.260.30">
    <property type="entry name" value="Signal recognition particle, SRP54 subunit, M-domain"/>
    <property type="match status" value="1"/>
</dbReference>
<gene>
    <name evidence="9 11" type="primary">ffh</name>
    <name evidence="11" type="ORF">IMZ16_02130</name>
</gene>
<keyword evidence="9" id="KW-0963">Cytoplasm</keyword>
<keyword evidence="7 9" id="KW-0687">Ribonucleoprotein</keyword>
<dbReference type="CDD" id="cd18539">
    <property type="entry name" value="SRP_G"/>
    <property type="match status" value="1"/>
</dbReference>
<sequence>MFDSLQDKLDKALHNISGRGKITEINVAETVKEIRRALVDADVNYKVAKDLTKRVQDKAIGQNVLTSLTPGQLMTKIVHDELVDLMGGTQEGINLSGKPTVILIAGLQGSGKTTFSGKLANYLKQKRNKKPLLVACDVYRPAAVDQLKVLGNQINIPVYTEEGATNPSMIAANAIEYARKNGHDTVIVDTAGRLAVDEQMMNEIKSIHYFIKPQETLFVVDSMTGQDAVNTAKAFNDALNFDGVVLTKLDGDTRGGAALTIRSVVEKPIKFISTGEKMEALDLFYPDRMADRILGMGDVVSLVERAQEQFDEEEARKLNKKIAKNEFGFDDFLKQIHQIKKMGNMKDLMGMIPGVGKAIKDVDISDDAFKHIEAIIYSMTPEERRKPSIINTQRKARIAKGSGRKLEEVNQLMKQFDQMGKVMKMMQGPQGKQMMQMMSKMGNMPGGMPGMGNLFGR</sequence>
<evidence type="ECO:0000313" key="12">
    <source>
        <dbReference type="Proteomes" id="UP000593605"/>
    </source>
</evidence>
<dbReference type="AlphaFoldDB" id="A0A7M1T336"/>
<comment type="function">
    <text evidence="9">Involved in targeting and insertion of nascent membrane proteins into the cytoplasmic membrane. Binds to the hydrophobic signal sequence of the ribosome-nascent chain (RNC) as it emerges from the ribosomes. The SRP-RNC complex is then targeted to the cytoplasmic membrane where it interacts with the SRP receptor FtsY.</text>
</comment>
<comment type="domain">
    <text evidence="9">Composed of three domains: the N-terminal N domain, which is responsible for interactions with the ribosome, the central G domain, which binds GTP, and the C-terminal M domain, which binds the RNA and the signal sequence of the RNC.</text>
</comment>
<dbReference type="InterPro" id="IPR027417">
    <property type="entry name" value="P-loop_NTPase"/>
</dbReference>
<dbReference type="RefSeq" id="WP_193440295.1">
    <property type="nucleotide sequence ID" value="NZ_CP063145.1"/>
</dbReference>
<dbReference type="PROSITE" id="PS00300">
    <property type="entry name" value="SRP54"/>
    <property type="match status" value="1"/>
</dbReference>
<dbReference type="InterPro" id="IPR004780">
    <property type="entry name" value="SRP"/>
</dbReference>
<accession>A0A7M1T336</accession>
<dbReference type="HAMAP" id="MF_00306">
    <property type="entry name" value="SRP54"/>
    <property type="match status" value="1"/>
</dbReference>
<dbReference type="EMBL" id="CP063145">
    <property type="protein sequence ID" value="QOR74260.1"/>
    <property type="molecule type" value="Genomic_DNA"/>
</dbReference>
<dbReference type="FunFam" id="3.40.50.300:FF:000022">
    <property type="entry name" value="Signal recognition particle 54 kDa subunit"/>
    <property type="match status" value="1"/>
</dbReference>